<evidence type="ECO:0000313" key="10">
    <source>
        <dbReference type="EMBL" id="GBE77820.1"/>
    </source>
</evidence>
<comment type="subcellular location">
    <subcellularLocation>
        <location evidence="1">Membrane</location>
        <topology evidence="1">Multi-pass membrane protein</topology>
    </subcellularLocation>
</comment>
<evidence type="ECO:0000256" key="3">
    <source>
        <dbReference type="ARBA" id="ARBA00022989"/>
    </source>
</evidence>
<dbReference type="PANTHER" id="PTHR39469">
    <property type="entry name" value="CHROMOSOME 1, WHOLE GENOME SHOTGUN SEQUENCE"/>
    <property type="match status" value="1"/>
</dbReference>
<feature type="transmembrane region" description="Helical" evidence="7">
    <location>
        <begin position="179"/>
        <end position="201"/>
    </location>
</feature>
<dbReference type="EMBL" id="BFAD01000001">
    <property type="protein sequence ID" value="GBE77820.1"/>
    <property type="molecule type" value="Genomic_DNA"/>
</dbReference>
<feature type="signal peptide" evidence="8">
    <location>
        <begin position="1"/>
        <end position="29"/>
    </location>
</feature>
<evidence type="ECO:0000256" key="8">
    <source>
        <dbReference type="SAM" id="SignalP"/>
    </source>
</evidence>
<feature type="region of interest" description="Disordered" evidence="6">
    <location>
        <begin position="653"/>
        <end position="681"/>
    </location>
</feature>
<dbReference type="InterPro" id="IPR025256">
    <property type="entry name" value="TM7S3/TM198-like_dom"/>
</dbReference>
<feature type="region of interest" description="Disordered" evidence="6">
    <location>
        <begin position="546"/>
        <end position="568"/>
    </location>
</feature>
<keyword evidence="3 7" id="KW-1133">Transmembrane helix</keyword>
<name>A0A401G6M7_9APHY</name>
<feature type="region of interest" description="Disordered" evidence="6">
    <location>
        <begin position="88"/>
        <end position="107"/>
    </location>
</feature>
<evidence type="ECO:0000256" key="6">
    <source>
        <dbReference type="SAM" id="MobiDB-lite"/>
    </source>
</evidence>
<gene>
    <name evidence="10" type="ORF">SCP_0107020</name>
</gene>
<feature type="region of interest" description="Disordered" evidence="6">
    <location>
        <begin position="34"/>
        <end position="53"/>
    </location>
</feature>
<evidence type="ECO:0000313" key="11">
    <source>
        <dbReference type="Proteomes" id="UP000287166"/>
    </source>
</evidence>
<dbReference type="RefSeq" id="XP_027608733.1">
    <property type="nucleotide sequence ID" value="XM_027752932.1"/>
</dbReference>
<dbReference type="GeneID" id="38774737"/>
<proteinExistence type="predicted"/>
<feature type="region of interest" description="Disordered" evidence="6">
    <location>
        <begin position="859"/>
        <end position="885"/>
    </location>
</feature>
<keyword evidence="11" id="KW-1185">Reference proteome</keyword>
<evidence type="ECO:0000259" key="9">
    <source>
        <dbReference type="Pfam" id="PF13886"/>
    </source>
</evidence>
<feature type="compositionally biased region" description="Basic and acidic residues" evidence="6">
    <location>
        <begin position="369"/>
        <end position="381"/>
    </location>
</feature>
<feature type="transmembrane region" description="Helical" evidence="7">
    <location>
        <begin position="119"/>
        <end position="138"/>
    </location>
</feature>
<feature type="transmembrane region" description="Helical" evidence="7">
    <location>
        <begin position="259"/>
        <end position="282"/>
    </location>
</feature>
<dbReference type="AlphaFoldDB" id="A0A401G6M7"/>
<feature type="compositionally biased region" description="Basic and acidic residues" evidence="6">
    <location>
        <begin position="399"/>
        <end position="413"/>
    </location>
</feature>
<evidence type="ECO:0000256" key="5">
    <source>
        <dbReference type="SAM" id="Coils"/>
    </source>
</evidence>
<feature type="compositionally biased region" description="Polar residues" evidence="6">
    <location>
        <begin position="804"/>
        <end position="823"/>
    </location>
</feature>
<feature type="region of interest" description="Disordered" evidence="6">
    <location>
        <begin position="369"/>
        <end position="421"/>
    </location>
</feature>
<dbReference type="GO" id="GO:0016020">
    <property type="term" value="C:membrane"/>
    <property type="evidence" value="ECO:0007669"/>
    <property type="project" value="UniProtKB-SubCell"/>
</dbReference>
<keyword evidence="8" id="KW-0732">Signal</keyword>
<dbReference type="OrthoDB" id="102260at2759"/>
<evidence type="ECO:0000256" key="1">
    <source>
        <dbReference type="ARBA" id="ARBA00004141"/>
    </source>
</evidence>
<dbReference type="Proteomes" id="UP000287166">
    <property type="component" value="Unassembled WGS sequence"/>
</dbReference>
<keyword evidence="5" id="KW-0175">Coiled coil</keyword>
<organism evidence="10 11">
    <name type="scientific">Sparassis crispa</name>
    <dbReference type="NCBI Taxonomy" id="139825"/>
    <lineage>
        <taxon>Eukaryota</taxon>
        <taxon>Fungi</taxon>
        <taxon>Dikarya</taxon>
        <taxon>Basidiomycota</taxon>
        <taxon>Agaricomycotina</taxon>
        <taxon>Agaricomycetes</taxon>
        <taxon>Polyporales</taxon>
        <taxon>Sparassidaceae</taxon>
        <taxon>Sparassis</taxon>
    </lineage>
</organism>
<sequence>MSVTNGRRTPALLWAALWVAFSLLAVVSAQNSSSPSSQASSSAPSSSTPSLSLTTSSVTITTTLQSGSLSIPLTTVIPTVYNVTVTPNATSSTPTNTTSSSSSTPSATPIVLDTKIDPGFGVLGALLILTGLPSAFLGHKNRWSSYFIIGFYTFALVCLVLILRFGVMEEINPPSETLRGLFVLSCGIAGIAGGGFAIFFWKVTNYFVGAWGGFALALWIQCFRNGGLIWTIGYRWIMYIALSAIGFILCTIPKIHYHVLLVSTAFVGASAFMLGVDCYTTAGLKEFYLWNLGFRSIFTKFTSNGIKFPVSQTMEIELGLMGAVSLMGMAVQFQVFKVLRRKLKEIQVEQRRRNEEAEDRAAQTFVDVEREKEAWEREHPTLGKHGRMDSGLSGSPLINEKDSATHTPDERRSSGFTLVGSPRQRYQSGVSEFLAAPTPSEELNRSANKALQSPGALPVLDLGNDIESDVPQDYISIFDEPKGSKNVKDTRESTAAQLDELKRKEELLAEIQTIRKSIDVLKADTPAPSSSSDSRQLSLTSKHTLSLDYLGAPPPSHLRPPRQADPRGRVQSMELSSLFHSLDHSSPVDRPTSVPLQDEHWNSYIRDRKLLQPPSGITAPIATTPICPIPRIPVSPAVAEALIERQRLESIVSHNPLDRPTPEGLLGIPREQSSSRKDDSLEDVPLVLRAHTQHKKASSQGHIPVTILPPQKPVAAARPDSPERIRTRTFEELAERHREKMRELQEPLTRAEKEQADIRDAKGRWEKAMAMEKQQVAKRRAEKAAALNKEVGKRTKAAELEVSGRQSVTLADSNRVPSHSRSLSVDVLASVPAPASSKRMSMMKVEDWQKHQQDLEMGLRSVDDKASKHKSGVPFPDFQERPTDAMDHRCISVARDPPN</sequence>
<protein>
    <recommendedName>
        <fullName evidence="9">TM7S3/TM198-like domain-containing protein</fullName>
    </recommendedName>
</protein>
<feature type="chain" id="PRO_5019413426" description="TM7S3/TM198-like domain-containing protein" evidence="8">
    <location>
        <begin position="30"/>
        <end position="899"/>
    </location>
</feature>
<keyword evidence="4 7" id="KW-0472">Membrane</keyword>
<keyword evidence="2 7" id="KW-0812">Transmembrane</keyword>
<feature type="transmembrane region" description="Helical" evidence="7">
    <location>
        <begin position="145"/>
        <end position="167"/>
    </location>
</feature>
<dbReference type="Pfam" id="PF13886">
    <property type="entry name" value="TM7S3_TM198"/>
    <property type="match status" value="1"/>
</dbReference>
<dbReference type="PANTHER" id="PTHR39469:SF1">
    <property type="entry name" value="DUF4203 DOMAIN-CONTAINING PROTEIN"/>
    <property type="match status" value="1"/>
</dbReference>
<evidence type="ECO:0000256" key="2">
    <source>
        <dbReference type="ARBA" id="ARBA00022692"/>
    </source>
</evidence>
<feature type="coiled-coil region" evidence="5">
    <location>
        <begin position="484"/>
        <end position="524"/>
    </location>
</feature>
<accession>A0A401G6M7</accession>
<comment type="caution">
    <text evidence="10">The sequence shown here is derived from an EMBL/GenBank/DDBJ whole genome shotgun (WGS) entry which is preliminary data.</text>
</comment>
<feature type="domain" description="TM7S3/TM198-like" evidence="9">
    <location>
        <begin position="124"/>
        <end position="333"/>
    </location>
</feature>
<evidence type="ECO:0000256" key="4">
    <source>
        <dbReference type="ARBA" id="ARBA00023136"/>
    </source>
</evidence>
<feature type="region of interest" description="Disordered" evidence="6">
    <location>
        <begin position="802"/>
        <end position="824"/>
    </location>
</feature>
<evidence type="ECO:0000256" key="7">
    <source>
        <dbReference type="SAM" id="Phobius"/>
    </source>
</evidence>
<reference evidence="10 11" key="1">
    <citation type="journal article" date="2018" name="Sci. Rep.">
        <title>Genome sequence of the cauliflower mushroom Sparassis crispa (Hanabiratake) and its association with beneficial usage.</title>
        <authorList>
            <person name="Kiyama R."/>
            <person name="Furutani Y."/>
            <person name="Kawaguchi K."/>
            <person name="Nakanishi T."/>
        </authorList>
    </citation>
    <scope>NUCLEOTIDE SEQUENCE [LARGE SCALE GENOMIC DNA]</scope>
</reference>
<feature type="transmembrane region" description="Helical" evidence="7">
    <location>
        <begin position="236"/>
        <end position="252"/>
    </location>
</feature>
<dbReference type="InParanoid" id="A0A401G6M7"/>
<feature type="transmembrane region" description="Helical" evidence="7">
    <location>
        <begin position="208"/>
        <end position="230"/>
    </location>
</feature>
<dbReference type="STRING" id="139825.A0A401G6M7"/>